<accession>A0A1V9XNI9</accession>
<keyword evidence="2" id="KW-0963">Cytoplasm</keyword>
<protein>
    <submittedName>
        <fullName evidence="4">Tropomodulin-like</fullName>
    </submittedName>
</protein>
<dbReference type="OrthoDB" id="2163268at2759"/>
<dbReference type="GO" id="GO:0030239">
    <property type="term" value="P:myofibril assembly"/>
    <property type="evidence" value="ECO:0007669"/>
    <property type="project" value="TreeGrafter"/>
</dbReference>
<dbReference type="STRING" id="418985.A0A1V9XNI9"/>
<feature type="region of interest" description="Disordered" evidence="3">
    <location>
        <begin position="84"/>
        <end position="110"/>
    </location>
</feature>
<sequence length="187" mass="20861">MSVLSVKTTTHKRTTKVTTRVSTSSSDLSRDGRRKSSFIQLAEKPAVAMAEAMRNDMIRKYSDVDIDELLSQLNENELEQLTGMVDPDDPLIPPSERCKNQTNKAPTGPLNRKKLLAYLEQYAKEQEDWPELKPYEPGVKRGKVWVSPELSKPKDTIGEISVELDLEDDAKNALESATSAELVDLAG</sequence>
<comment type="caution">
    <text evidence="4">The sequence shown here is derived from an EMBL/GenBank/DDBJ whole genome shotgun (WGS) entry which is preliminary data.</text>
</comment>
<dbReference type="GO" id="GO:0051694">
    <property type="term" value="P:pointed-end actin filament capping"/>
    <property type="evidence" value="ECO:0007669"/>
    <property type="project" value="InterPro"/>
</dbReference>
<evidence type="ECO:0000256" key="2">
    <source>
        <dbReference type="ARBA" id="ARBA00022490"/>
    </source>
</evidence>
<comment type="subcellular location">
    <subcellularLocation>
        <location evidence="1">Cytoplasm</location>
    </subcellularLocation>
</comment>
<feature type="compositionally biased region" description="Low complexity" evidence="3">
    <location>
        <begin position="16"/>
        <end position="27"/>
    </location>
</feature>
<feature type="region of interest" description="Disordered" evidence="3">
    <location>
        <begin position="1"/>
        <end position="34"/>
    </location>
</feature>
<evidence type="ECO:0000256" key="1">
    <source>
        <dbReference type="ARBA" id="ARBA00004496"/>
    </source>
</evidence>
<dbReference type="InParanoid" id="A0A1V9XNI9"/>
<feature type="non-terminal residue" evidence="4">
    <location>
        <position position="187"/>
    </location>
</feature>
<organism evidence="4 5">
    <name type="scientific">Tropilaelaps mercedesae</name>
    <dbReference type="NCBI Taxonomy" id="418985"/>
    <lineage>
        <taxon>Eukaryota</taxon>
        <taxon>Metazoa</taxon>
        <taxon>Ecdysozoa</taxon>
        <taxon>Arthropoda</taxon>
        <taxon>Chelicerata</taxon>
        <taxon>Arachnida</taxon>
        <taxon>Acari</taxon>
        <taxon>Parasitiformes</taxon>
        <taxon>Mesostigmata</taxon>
        <taxon>Gamasina</taxon>
        <taxon>Dermanyssoidea</taxon>
        <taxon>Laelapidae</taxon>
        <taxon>Tropilaelaps</taxon>
    </lineage>
</organism>
<dbReference type="Pfam" id="PF03250">
    <property type="entry name" value="Tropomodulin"/>
    <property type="match status" value="1"/>
</dbReference>
<dbReference type="GO" id="GO:0005856">
    <property type="term" value="C:cytoskeleton"/>
    <property type="evidence" value="ECO:0007669"/>
    <property type="project" value="TreeGrafter"/>
</dbReference>
<proteinExistence type="predicted"/>
<dbReference type="InterPro" id="IPR004934">
    <property type="entry name" value="TMOD"/>
</dbReference>
<gene>
    <name evidence="4" type="ORF">BIW11_00853</name>
</gene>
<dbReference type="EMBL" id="MNPL01007004">
    <property type="protein sequence ID" value="OQR75021.1"/>
    <property type="molecule type" value="Genomic_DNA"/>
</dbReference>
<dbReference type="AlphaFoldDB" id="A0A1V9XNI9"/>
<dbReference type="PANTHER" id="PTHR10901">
    <property type="entry name" value="TROPOMODULIN"/>
    <property type="match status" value="1"/>
</dbReference>
<dbReference type="GO" id="GO:0005523">
    <property type="term" value="F:tropomyosin binding"/>
    <property type="evidence" value="ECO:0007669"/>
    <property type="project" value="InterPro"/>
</dbReference>
<reference evidence="4 5" key="1">
    <citation type="journal article" date="2017" name="Gigascience">
        <title>Draft genome of the honey bee ectoparasitic mite, Tropilaelaps mercedesae, is shaped by the parasitic life history.</title>
        <authorList>
            <person name="Dong X."/>
            <person name="Armstrong S.D."/>
            <person name="Xia D."/>
            <person name="Makepeace B.L."/>
            <person name="Darby A.C."/>
            <person name="Kadowaki T."/>
        </authorList>
    </citation>
    <scope>NUCLEOTIDE SEQUENCE [LARGE SCALE GENOMIC DNA]</scope>
    <source>
        <strain evidence="4">Wuxi-XJTLU</strain>
    </source>
</reference>
<dbReference type="PANTHER" id="PTHR10901:SF6">
    <property type="entry name" value="TROPOMODULIN, ISOFORM N"/>
    <property type="match status" value="1"/>
</dbReference>
<keyword evidence="5" id="KW-1185">Reference proteome</keyword>
<name>A0A1V9XNI9_9ACAR</name>
<evidence type="ECO:0000313" key="5">
    <source>
        <dbReference type="Proteomes" id="UP000192247"/>
    </source>
</evidence>
<evidence type="ECO:0000256" key="3">
    <source>
        <dbReference type="SAM" id="MobiDB-lite"/>
    </source>
</evidence>
<dbReference type="GO" id="GO:0030016">
    <property type="term" value="C:myofibril"/>
    <property type="evidence" value="ECO:0007669"/>
    <property type="project" value="TreeGrafter"/>
</dbReference>
<dbReference type="GO" id="GO:0007015">
    <property type="term" value="P:actin filament organization"/>
    <property type="evidence" value="ECO:0007669"/>
    <property type="project" value="TreeGrafter"/>
</dbReference>
<dbReference type="Proteomes" id="UP000192247">
    <property type="component" value="Unassembled WGS sequence"/>
</dbReference>
<evidence type="ECO:0000313" key="4">
    <source>
        <dbReference type="EMBL" id="OQR75021.1"/>
    </source>
</evidence>